<dbReference type="GeneID" id="75690978"/>
<gene>
    <name evidence="1" type="primary">gp_16197</name>
</gene>
<dbReference type="EMBL" id="MZ130479">
    <property type="protein sequence ID" value="QWM89513.1"/>
    <property type="molecule type" value="Genomic_DNA"/>
</dbReference>
<dbReference type="Proteomes" id="UP000827426">
    <property type="component" value="Segment"/>
</dbReference>
<keyword evidence="2" id="KW-1185">Reference proteome</keyword>
<evidence type="ECO:0000313" key="1">
    <source>
        <dbReference type="EMBL" id="QWM89513.1"/>
    </source>
</evidence>
<proteinExistence type="predicted"/>
<dbReference type="KEGG" id="vg:75690978"/>
<reference evidence="1 2" key="1">
    <citation type="submission" date="2021-04" db="EMBL/GenBank/DDBJ databases">
        <authorList>
            <person name="Shkoporov A.N."/>
            <person name="Stockdale S.R."/>
            <person name="Guerin E."/>
            <person name="Ross R.P."/>
            <person name="Hill C."/>
        </authorList>
    </citation>
    <scope>NUCLEOTIDE SEQUENCE [LARGE SCALE GENOMIC DNA]</scope>
    <source>
        <strain evidence="2">cr36_1</strain>
    </source>
</reference>
<protein>
    <submittedName>
        <fullName evidence="1">Uncharacterized protein</fullName>
    </submittedName>
</protein>
<name>A0AAE7RYG2_9CAUD</name>
<dbReference type="RefSeq" id="YP_010359085.1">
    <property type="nucleotide sequence ID" value="NC_062769.1"/>
</dbReference>
<sequence>MIFLILLLVAVVMTTATYRSVVNKQRRDWREHGRAGETYEQFCSRYYTRYV</sequence>
<accession>A0AAE7RYG2</accession>
<organism evidence="1 2">
    <name type="scientific">uncultured phage cr36_1</name>
    <dbReference type="NCBI Taxonomy" id="2986397"/>
    <lineage>
        <taxon>Viruses</taxon>
        <taxon>Duplodnaviria</taxon>
        <taxon>Heunggongvirae</taxon>
        <taxon>Uroviricota</taxon>
        <taxon>Caudoviricetes</taxon>
        <taxon>Crassvirales</taxon>
        <taxon>Intestiviridae</taxon>
        <taxon>Churivirinae</taxon>
        <taxon>Jahgtovirus</taxon>
        <taxon>Jahgtovirus gastrointestinalis</taxon>
    </lineage>
</organism>
<evidence type="ECO:0000313" key="2">
    <source>
        <dbReference type="Proteomes" id="UP000827426"/>
    </source>
</evidence>